<evidence type="ECO:0000313" key="3">
    <source>
        <dbReference type="EMBL" id="QJC27481.1"/>
    </source>
</evidence>
<dbReference type="KEGG" id="aplt:ANPL_01895"/>
<name>A0A858PY00_9RICK</name>
<dbReference type="AlphaFoldDB" id="A0A858PY00"/>
<gene>
    <name evidence="3" type="primary">atpC</name>
    <name evidence="3" type="ORF">ANPL_01895</name>
</gene>
<dbReference type="GO" id="GO:0015986">
    <property type="term" value="P:proton motive force-driven ATP synthesis"/>
    <property type="evidence" value="ECO:0007669"/>
    <property type="project" value="InterPro"/>
</dbReference>
<keyword evidence="4" id="KW-1185">Reference proteome</keyword>
<dbReference type="Gene3D" id="2.60.15.10">
    <property type="entry name" value="F0F1 ATP synthase delta/epsilon subunit, N-terminal"/>
    <property type="match status" value="1"/>
</dbReference>
<sequence>MECLAVEFVSPCKKADYPSVRSLTARTVRGEFTVMARHEKSVMSLLPGFIVLKKEDGGEVMVLASGVTLTIKDNMCCVISEVFVLPEESSQEELRRFRDEVAKLTSSGGVIGELSRTDLRFIDMVLAK</sequence>
<dbReference type="Proteomes" id="UP000500930">
    <property type="component" value="Chromosome"/>
</dbReference>
<keyword evidence="1" id="KW-0139">CF(1)</keyword>
<dbReference type="GO" id="GO:0045259">
    <property type="term" value="C:proton-transporting ATP synthase complex"/>
    <property type="evidence" value="ECO:0007669"/>
    <property type="project" value="UniProtKB-KW"/>
</dbReference>
<feature type="domain" description="ATP synthase F1 complex delta/epsilon subunit N-terminal" evidence="2">
    <location>
        <begin position="5"/>
        <end position="81"/>
    </location>
</feature>
<dbReference type="SUPFAM" id="SSF51344">
    <property type="entry name" value="Epsilon subunit of F1F0-ATP synthase N-terminal domain"/>
    <property type="match status" value="1"/>
</dbReference>
<reference evidence="3 4" key="1">
    <citation type="journal article" date="2020" name="Pathogens">
        <title>First Whole Genome Sequence of Anaplasma platys, an Obligate Intracellular Rickettsial Pathogen of Dogs.</title>
        <authorList>
            <person name="Llanes A."/>
            <person name="Rajeev S."/>
        </authorList>
    </citation>
    <scope>NUCLEOTIDE SEQUENCE [LARGE SCALE GENOMIC DNA]</scope>
    <source>
        <strain evidence="3 4">S3</strain>
    </source>
</reference>
<evidence type="ECO:0000256" key="1">
    <source>
        <dbReference type="ARBA" id="ARBA00023196"/>
    </source>
</evidence>
<dbReference type="Pfam" id="PF02823">
    <property type="entry name" value="ATP-synt_DE_N"/>
    <property type="match status" value="1"/>
</dbReference>
<keyword evidence="1" id="KW-0066">ATP synthesis</keyword>
<dbReference type="InterPro" id="IPR020546">
    <property type="entry name" value="ATP_synth_F1_dsu/esu_N"/>
</dbReference>
<accession>A0A858PY00</accession>
<proteinExistence type="predicted"/>
<protein>
    <submittedName>
        <fullName evidence="3">ATP synthase epsilon chain</fullName>
    </submittedName>
</protein>
<dbReference type="InterPro" id="IPR036771">
    <property type="entry name" value="ATPsynth_dsu/esu_N"/>
</dbReference>
<evidence type="ECO:0000313" key="4">
    <source>
        <dbReference type="Proteomes" id="UP000500930"/>
    </source>
</evidence>
<organism evidence="3 4">
    <name type="scientific">Anaplasma platys</name>
    <dbReference type="NCBI Taxonomy" id="949"/>
    <lineage>
        <taxon>Bacteria</taxon>
        <taxon>Pseudomonadati</taxon>
        <taxon>Pseudomonadota</taxon>
        <taxon>Alphaproteobacteria</taxon>
        <taxon>Rickettsiales</taxon>
        <taxon>Anaplasmataceae</taxon>
        <taxon>Anaplasma</taxon>
    </lineage>
</organism>
<evidence type="ECO:0000259" key="2">
    <source>
        <dbReference type="Pfam" id="PF02823"/>
    </source>
</evidence>
<dbReference type="EMBL" id="CP046391">
    <property type="protein sequence ID" value="QJC27481.1"/>
    <property type="molecule type" value="Genomic_DNA"/>
</dbReference>